<evidence type="ECO:0000313" key="2">
    <source>
        <dbReference type="EMBL" id="KAF5676101.1"/>
    </source>
</evidence>
<keyword evidence="3" id="KW-1185">Reference proteome</keyword>
<dbReference type="EMBL" id="JAAGWQ010000035">
    <property type="protein sequence ID" value="KAF5676101.1"/>
    <property type="molecule type" value="Genomic_DNA"/>
</dbReference>
<sequence length="457" mass="52392">MKTTSPFNRQSVLLDFLNWDYIYDLIVKLPALILTCTYSGAYKYHTRNPIDAIRHHQNQEDATIKNLVNFRQAKIEELRFVQGAATLSGAAVIGGFSWPTTEKTIWATKMLWNWSLFLSSFALIGSAHQRLLRHLPAAIEEDFGEQKLKIALSLFLQPVIEEESDTPPSDSEMRRVSRKMLWFWQCPTMLMSYSWVFFLVGYALHLLTPIFDPSQAEVSRVVAGLTLTPLLNLPGLQHPTMVHRDTSIVNCRLHTPPVWNVNLSSRKGPDVATKREGFSTTRQRISFGSIVRALAAAPIPITLEEWRKSKWYFGEYLTQGRLDIRDRCSQVSLQKLIDRGLFTLIPTLKARNSLPKSARTVVDIRESLRLTKAADMEHVSLAIDMARGTVREEFVVPFSIMLFALRNPLSDDRSIVTTMRSAFMDVEMDINWKELRYDLSSESMEELKQFEKIMESL</sequence>
<feature type="transmembrane region" description="Helical" evidence="1">
    <location>
        <begin position="181"/>
        <end position="204"/>
    </location>
</feature>
<feature type="transmembrane region" description="Helical" evidence="1">
    <location>
        <begin position="80"/>
        <end position="98"/>
    </location>
</feature>
<dbReference type="Proteomes" id="UP000567885">
    <property type="component" value="Unassembled WGS sequence"/>
</dbReference>
<protein>
    <submittedName>
        <fullName evidence="2">Uncharacterized protein</fullName>
    </submittedName>
</protein>
<organism evidence="2 3">
    <name type="scientific">Fusarium heterosporum</name>
    <dbReference type="NCBI Taxonomy" id="42747"/>
    <lineage>
        <taxon>Eukaryota</taxon>
        <taxon>Fungi</taxon>
        <taxon>Dikarya</taxon>
        <taxon>Ascomycota</taxon>
        <taxon>Pezizomycotina</taxon>
        <taxon>Sordariomycetes</taxon>
        <taxon>Hypocreomycetidae</taxon>
        <taxon>Hypocreales</taxon>
        <taxon>Nectriaceae</taxon>
        <taxon>Fusarium</taxon>
        <taxon>Fusarium heterosporum species complex</taxon>
    </lineage>
</organism>
<comment type="caution">
    <text evidence="2">The sequence shown here is derived from an EMBL/GenBank/DDBJ whole genome shotgun (WGS) entry which is preliminary data.</text>
</comment>
<gene>
    <name evidence="2" type="ORF">FHETE_2228</name>
</gene>
<dbReference type="OrthoDB" id="630895at2759"/>
<accession>A0A8H5TU03</accession>
<feature type="transmembrane region" description="Helical" evidence="1">
    <location>
        <begin position="110"/>
        <end position="127"/>
    </location>
</feature>
<evidence type="ECO:0000313" key="3">
    <source>
        <dbReference type="Proteomes" id="UP000567885"/>
    </source>
</evidence>
<keyword evidence="1" id="KW-0812">Transmembrane</keyword>
<reference evidence="2 3" key="1">
    <citation type="submission" date="2020-05" db="EMBL/GenBank/DDBJ databases">
        <title>Identification and distribution of gene clusters putatively required for synthesis of sphingolipid metabolism inhibitors in phylogenetically diverse species of the filamentous fungus Fusarium.</title>
        <authorList>
            <person name="Kim H.-S."/>
            <person name="Busman M."/>
            <person name="Brown D.W."/>
            <person name="Divon H."/>
            <person name="Uhlig S."/>
            <person name="Proctor R.H."/>
        </authorList>
    </citation>
    <scope>NUCLEOTIDE SEQUENCE [LARGE SCALE GENOMIC DNA]</scope>
    <source>
        <strain evidence="2 3">NRRL 20693</strain>
    </source>
</reference>
<dbReference type="AlphaFoldDB" id="A0A8H5TU03"/>
<evidence type="ECO:0000256" key="1">
    <source>
        <dbReference type="SAM" id="Phobius"/>
    </source>
</evidence>
<keyword evidence="1" id="KW-0472">Membrane</keyword>
<keyword evidence="1" id="KW-1133">Transmembrane helix</keyword>
<proteinExistence type="predicted"/>
<name>A0A8H5TU03_FUSHE</name>